<sequence length="207" mass="23510">MLLYVVEASLNPEEKLKQVKRNGADFLSKSSVLTKLEKTSECTLNMAFNGSCCINPWPAVSNWKSNLWAARVATELLKYQGSRTRSKNPQTSRAKQRQIPSLWKPVLEGLPRLRENKEYVDCKAKSPRWTNVNFGIFICIQCSGIHQSLRVIWISNSTGVAKVVSCSDHKLNFMYGHVGQYNESYYFATRLAIYSNRLCVLLLNLGP</sequence>
<dbReference type="InterPro" id="IPR037278">
    <property type="entry name" value="ARFGAP/RecO"/>
</dbReference>
<dbReference type="Gene3D" id="1.10.220.150">
    <property type="entry name" value="Arf GTPase activating protein"/>
    <property type="match status" value="1"/>
</dbReference>
<name>A0AAN9R902_CANGL</name>
<dbReference type="GO" id="GO:0008270">
    <property type="term" value="F:zinc ion binding"/>
    <property type="evidence" value="ECO:0007669"/>
    <property type="project" value="UniProtKB-KW"/>
</dbReference>
<comment type="caution">
    <text evidence="3">The sequence shown here is derived from an EMBL/GenBank/DDBJ whole genome shotgun (WGS) entry which is preliminary data.</text>
</comment>
<evidence type="ECO:0000259" key="2">
    <source>
        <dbReference type="PROSITE" id="PS50115"/>
    </source>
</evidence>
<dbReference type="PANTHER" id="PTHR46419:SF2">
    <property type="entry name" value="ADP-RIBOSYLATION FACTOR GTPASE-ACTIVATING PROTEIN AGD5"/>
    <property type="match status" value="1"/>
</dbReference>
<dbReference type="SUPFAM" id="SSF57863">
    <property type="entry name" value="ArfGap/RecO-like zinc finger"/>
    <property type="match status" value="1"/>
</dbReference>
<protein>
    <recommendedName>
        <fullName evidence="2">Arf-GAP domain-containing protein</fullName>
    </recommendedName>
</protein>
<dbReference type="GO" id="GO:0005096">
    <property type="term" value="F:GTPase activator activity"/>
    <property type="evidence" value="ECO:0007669"/>
    <property type="project" value="InterPro"/>
</dbReference>
<dbReference type="InterPro" id="IPR044520">
    <property type="entry name" value="ARF_GAP_AGD5/15"/>
</dbReference>
<dbReference type="InterPro" id="IPR001164">
    <property type="entry name" value="ArfGAP_dom"/>
</dbReference>
<organism evidence="3 4">
    <name type="scientific">Canavalia gladiata</name>
    <name type="common">Sword bean</name>
    <name type="synonym">Dolichos gladiatus</name>
    <dbReference type="NCBI Taxonomy" id="3824"/>
    <lineage>
        <taxon>Eukaryota</taxon>
        <taxon>Viridiplantae</taxon>
        <taxon>Streptophyta</taxon>
        <taxon>Embryophyta</taxon>
        <taxon>Tracheophyta</taxon>
        <taxon>Spermatophyta</taxon>
        <taxon>Magnoliopsida</taxon>
        <taxon>eudicotyledons</taxon>
        <taxon>Gunneridae</taxon>
        <taxon>Pentapetalae</taxon>
        <taxon>rosids</taxon>
        <taxon>fabids</taxon>
        <taxon>Fabales</taxon>
        <taxon>Fabaceae</taxon>
        <taxon>Papilionoideae</taxon>
        <taxon>50 kb inversion clade</taxon>
        <taxon>NPAAA clade</taxon>
        <taxon>indigoferoid/millettioid clade</taxon>
        <taxon>Phaseoleae</taxon>
        <taxon>Canavalia</taxon>
    </lineage>
</organism>
<feature type="domain" description="Arf-GAP" evidence="2">
    <location>
        <begin position="104"/>
        <end position="165"/>
    </location>
</feature>
<keyword evidence="1" id="KW-0862">Zinc</keyword>
<dbReference type="SMART" id="SM00105">
    <property type="entry name" value="ArfGap"/>
    <property type="match status" value="1"/>
</dbReference>
<keyword evidence="1" id="KW-0863">Zinc-finger</keyword>
<dbReference type="PROSITE" id="PS50115">
    <property type="entry name" value="ARFGAP"/>
    <property type="match status" value="1"/>
</dbReference>
<dbReference type="Pfam" id="PF01412">
    <property type="entry name" value="ArfGap"/>
    <property type="match status" value="1"/>
</dbReference>
<dbReference type="EMBL" id="JAYMYQ010000001">
    <property type="protein sequence ID" value="KAK7362254.1"/>
    <property type="molecule type" value="Genomic_DNA"/>
</dbReference>
<dbReference type="PANTHER" id="PTHR46419">
    <property type="entry name" value="ADP-RIBOSYLATION FACTOR GTPASE-ACTIVATING PROTEIN AGD5"/>
    <property type="match status" value="1"/>
</dbReference>
<dbReference type="AlphaFoldDB" id="A0AAN9R902"/>
<evidence type="ECO:0000313" key="3">
    <source>
        <dbReference type="EMBL" id="KAK7362254.1"/>
    </source>
</evidence>
<keyword evidence="4" id="KW-1185">Reference proteome</keyword>
<dbReference type="Proteomes" id="UP001367508">
    <property type="component" value="Unassembled WGS sequence"/>
</dbReference>
<evidence type="ECO:0000313" key="4">
    <source>
        <dbReference type="Proteomes" id="UP001367508"/>
    </source>
</evidence>
<dbReference type="PRINTS" id="PR00405">
    <property type="entry name" value="REVINTRACTNG"/>
</dbReference>
<keyword evidence="1" id="KW-0479">Metal-binding</keyword>
<accession>A0AAN9R902</accession>
<reference evidence="3 4" key="1">
    <citation type="submission" date="2024-01" db="EMBL/GenBank/DDBJ databases">
        <title>The genomes of 5 underutilized Papilionoideae crops provide insights into root nodulation and disease resistanc.</title>
        <authorList>
            <person name="Jiang F."/>
        </authorList>
    </citation>
    <scope>NUCLEOTIDE SEQUENCE [LARGE SCALE GENOMIC DNA]</scope>
    <source>
        <strain evidence="3">LVBAO_FW01</strain>
        <tissue evidence="3">Leaves</tissue>
    </source>
</reference>
<evidence type="ECO:0000256" key="1">
    <source>
        <dbReference type="PROSITE-ProRule" id="PRU00288"/>
    </source>
</evidence>
<proteinExistence type="predicted"/>
<dbReference type="InterPro" id="IPR038508">
    <property type="entry name" value="ArfGAP_dom_sf"/>
</dbReference>
<gene>
    <name evidence="3" type="ORF">VNO77_04364</name>
</gene>